<dbReference type="RefSeq" id="WP_013712583.1">
    <property type="nucleotide sequence ID" value="NC_015408.1"/>
</dbReference>
<evidence type="ECO:0000313" key="1">
    <source>
        <dbReference type="EMBL" id="AEB41505.1"/>
    </source>
</evidence>
<organism evidence="1 2">
    <name type="scientific">Chlamydia pecorum (strain ATCC VR-628 / DSM 29919 / E58)</name>
    <name type="common">Chlamydophila pecorum</name>
    <dbReference type="NCBI Taxonomy" id="331635"/>
    <lineage>
        <taxon>Bacteria</taxon>
        <taxon>Pseudomonadati</taxon>
        <taxon>Chlamydiota</taxon>
        <taxon>Chlamydiia</taxon>
        <taxon>Chlamydiales</taxon>
        <taxon>Chlamydiaceae</taxon>
        <taxon>Chlamydia/Chlamydophila group</taxon>
        <taxon>Chlamydia</taxon>
    </lineage>
</organism>
<keyword evidence="2" id="KW-1185">Reference proteome</keyword>
<name>A0AA34WI20_CHLPE</name>
<dbReference type="KEGG" id="cpm:G5S_0529"/>
<accession>A0AA34WI20</accession>
<protein>
    <recommendedName>
        <fullName evidence="3">YtxH domain-containing protein</fullName>
    </recommendedName>
</protein>
<dbReference type="AlphaFoldDB" id="A0AA34WI20"/>
<dbReference type="EMBL" id="CP002608">
    <property type="protein sequence ID" value="AEB41505.1"/>
    <property type="molecule type" value="Genomic_DNA"/>
</dbReference>
<sequence>MFGNPYRKPKKVKRKHFSWLRGVLFGGILATLLTSLFTPNSGSQLRKKLTKFKNSGTKKGKTLIKNSKQHTEAFAKQTKQLAKNIAREIKEFAQSMIDESRE</sequence>
<evidence type="ECO:0008006" key="3">
    <source>
        <dbReference type="Google" id="ProtNLM"/>
    </source>
</evidence>
<dbReference type="Proteomes" id="UP000008305">
    <property type="component" value="Chromosome"/>
</dbReference>
<dbReference type="GeneID" id="99718553"/>
<proteinExistence type="predicted"/>
<gene>
    <name evidence="1" type="ordered locus">G5S_0529</name>
</gene>
<evidence type="ECO:0000313" key="2">
    <source>
        <dbReference type="Proteomes" id="UP000008305"/>
    </source>
</evidence>
<reference evidence="1 2" key="1">
    <citation type="journal article" date="2011" name="J. Bacteriol.">
        <title>Genome sequence of the obligate intracellular animal pathogen Chlamydia pecorum E58.</title>
        <authorList>
            <person name="Mojica S."/>
            <person name="Huot Creasy H."/>
            <person name="Daugherty S."/>
            <person name="Read T.D."/>
            <person name="Kim T."/>
            <person name="Kaltenboeck B."/>
            <person name="Bavoil P."/>
            <person name="Myers G.S."/>
        </authorList>
    </citation>
    <scope>NUCLEOTIDE SEQUENCE [LARGE SCALE GENOMIC DNA]</scope>
    <source>
        <strain evidence="1 2">E58</strain>
    </source>
</reference>